<dbReference type="EMBL" id="JACGCM010000223">
    <property type="protein sequence ID" value="KAF6174894.1"/>
    <property type="molecule type" value="Genomic_DNA"/>
</dbReference>
<evidence type="ECO:0000313" key="3">
    <source>
        <dbReference type="Proteomes" id="UP000541444"/>
    </source>
</evidence>
<reference evidence="2 3" key="1">
    <citation type="journal article" date="2020" name="IScience">
        <title>Genome Sequencing of the Endangered Kingdonia uniflora (Circaeasteraceae, Ranunculales) Reveals Potential Mechanisms of Evolutionary Specialization.</title>
        <authorList>
            <person name="Sun Y."/>
            <person name="Deng T."/>
            <person name="Zhang A."/>
            <person name="Moore M.J."/>
            <person name="Landis J.B."/>
            <person name="Lin N."/>
            <person name="Zhang H."/>
            <person name="Zhang X."/>
            <person name="Huang J."/>
            <person name="Zhang X."/>
            <person name="Sun H."/>
            <person name="Wang H."/>
        </authorList>
    </citation>
    <scope>NUCLEOTIDE SEQUENCE [LARGE SCALE GENOMIC DNA]</scope>
    <source>
        <strain evidence="2">TB1705</strain>
        <tissue evidence="2">Leaf</tissue>
    </source>
</reference>
<dbReference type="InterPro" id="IPR049163">
    <property type="entry name" value="Pif1-like_2B_dom"/>
</dbReference>
<gene>
    <name evidence="2" type="ORF">GIB67_026382</name>
</gene>
<comment type="caution">
    <text evidence="2">The sequence shown here is derived from an EMBL/GenBank/DDBJ whole genome shotgun (WGS) entry which is preliminary data.</text>
</comment>
<organism evidence="2 3">
    <name type="scientific">Kingdonia uniflora</name>
    <dbReference type="NCBI Taxonomy" id="39325"/>
    <lineage>
        <taxon>Eukaryota</taxon>
        <taxon>Viridiplantae</taxon>
        <taxon>Streptophyta</taxon>
        <taxon>Embryophyta</taxon>
        <taxon>Tracheophyta</taxon>
        <taxon>Spermatophyta</taxon>
        <taxon>Magnoliopsida</taxon>
        <taxon>Ranunculales</taxon>
        <taxon>Circaeasteraceae</taxon>
        <taxon>Kingdonia</taxon>
    </lineage>
</organism>
<dbReference type="OrthoDB" id="1920387at2759"/>
<accession>A0A7J7P6X7</accession>
<keyword evidence="3" id="KW-1185">Reference proteome</keyword>
<sequence>IGTNPEETIRLPSAINKSQTLEDLICSIYPRLQEFGTVTTSYLTECTILSTHNDDVSSINTRALEMMPGKEIVYLAADILSKEDSDDWTITNRYLTKYINSLDPPGLPAFKLMLKVGCPTMLLRNIAPKDGLCNGTRLMVVRCVTRLIEAMILIGEKAKNLVFIPRISLSPTSGELPFTMTRRQFSLRLSFAMTINKSQG</sequence>
<feature type="non-terminal residue" evidence="2">
    <location>
        <position position="1"/>
    </location>
</feature>
<protein>
    <recommendedName>
        <fullName evidence="1">DNA helicase Pif1-like 2B domain-containing protein</fullName>
    </recommendedName>
</protein>
<dbReference type="Pfam" id="PF21530">
    <property type="entry name" value="Pif1_2B_dom"/>
    <property type="match status" value="1"/>
</dbReference>
<dbReference type="GO" id="GO:0005657">
    <property type="term" value="C:replication fork"/>
    <property type="evidence" value="ECO:0007669"/>
    <property type="project" value="TreeGrafter"/>
</dbReference>
<dbReference type="InterPro" id="IPR027417">
    <property type="entry name" value="P-loop_NTPase"/>
</dbReference>
<proteinExistence type="predicted"/>
<evidence type="ECO:0000259" key="1">
    <source>
        <dbReference type="Pfam" id="PF21530"/>
    </source>
</evidence>
<feature type="domain" description="DNA helicase Pif1-like 2B" evidence="1">
    <location>
        <begin position="98"/>
        <end position="142"/>
    </location>
</feature>
<dbReference type="Proteomes" id="UP000541444">
    <property type="component" value="Unassembled WGS sequence"/>
</dbReference>
<evidence type="ECO:0000313" key="2">
    <source>
        <dbReference type="EMBL" id="KAF6174894.1"/>
    </source>
</evidence>
<name>A0A7J7P6X7_9MAGN</name>
<dbReference type="AlphaFoldDB" id="A0A7J7P6X7"/>
<dbReference type="SUPFAM" id="SSF52540">
    <property type="entry name" value="P-loop containing nucleoside triphosphate hydrolases"/>
    <property type="match status" value="1"/>
</dbReference>
<dbReference type="GO" id="GO:0006260">
    <property type="term" value="P:DNA replication"/>
    <property type="evidence" value="ECO:0007669"/>
    <property type="project" value="TreeGrafter"/>
</dbReference>
<dbReference type="PANTHER" id="PTHR23274">
    <property type="entry name" value="DNA HELICASE-RELATED"/>
    <property type="match status" value="1"/>
</dbReference>
<dbReference type="PANTHER" id="PTHR23274:SF51">
    <property type="entry name" value="OS03G0423850 PROTEIN"/>
    <property type="match status" value="1"/>
</dbReference>